<keyword evidence="4" id="KW-1185">Reference proteome</keyword>
<feature type="domain" description="Amidohydrolase-related" evidence="2">
    <location>
        <begin position="55"/>
        <end position="423"/>
    </location>
</feature>
<comment type="caution">
    <text evidence="3">The sequence shown here is derived from an EMBL/GenBank/DDBJ whole genome shotgun (WGS) entry which is preliminary data.</text>
</comment>
<comment type="similarity">
    <text evidence="1">Belongs to the metallo-dependent hydrolases superfamily. ATZ/TRZ family.</text>
</comment>
<dbReference type="PANTHER" id="PTHR43794">
    <property type="entry name" value="AMINOHYDROLASE SSNA-RELATED"/>
    <property type="match status" value="1"/>
</dbReference>
<protein>
    <submittedName>
        <fullName evidence="3">Amidohydrolase family protein</fullName>
    </submittedName>
</protein>
<dbReference type="InterPro" id="IPR011059">
    <property type="entry name" value="Metal-dep_hydrolase_composite"/>
</dbReference>
<dbReference type="EMBL" id="WIXI01000050">
    <property type="protein sequence ID" value="MQY49304.1"/>
    <property type="molecule type" value="Genomic_DNA"/>
</dbReference>
<evidence type="ECO:0000313" key="4">
    <source>
        <dbReference type="Proteomes" id="UP000435138"/>
    </source>
</evidence>
<dbReference type="SUPFAM" id="SSF51338">
    <property type="entry name" value="Composite domain of metallo-dependent hydrolases"/>
    <property type="match status" value="1"/>
</dbReference>
<keyword evidence="3" id="KW-0378">Hydrolase</keyword>
<dbReference type="PANTHER" id="PTHR43794:SF5">
    <property type="entry name" value="CHLOROHYDROLASE FAMILY PROTEIN"/>
    <property type="match status" value="1"/>
</dbReference>
<dbReference type="Gene3D" id="3.20.20.140">
    <property type="entry name" value="Metal-dependent hydrolases"/>
    <property type="match status" value="1"/>
</dbReference>
<evidence type="ECO:0000259" key="2">
    <source>
        <dbReference type="Pfam" id="PF01979"/>
    </source>
</evidence>
<sequence length="477" mass="52948">MRKVIRAGHVIAFQDGGHRNLRNGTIVIEDDYIVHVGGGEFEGDADEFIDASDKIVTPGFINTHTHISEGFFDRSFVEDRGPRNFYLSGLFEFLTARNGAITEEARQASIRASMPELIRTGTTTVVEMGLSGRYVAEQTEKAGLRAYIGEFYRSGRWYTDDGRSVKYEWLEDDGAAAMKKAVDFIHEIDGRADGRIKGFLTPAQVDTCSEALLRRTREVANELKVPAALHVSQSVPEFQEMVRRNGCSPIEWLEKIGFLGNDVILGHAIMPGGSSWVNYHADDLSILADTATNVAHAVWVFARRGIAMESYSKYLARGINMTLATDTSPQSMIEALRWTAVISKIMDRRTEVATAADVFNSATLAGAKSLGRDDLGRIAPGAKADLLFWEGASLFMTPMRDPVRNIVYSAQPEDLNASMVDGTFIMKDRIVPGFDIKAITADLQKGAEHMWANMHHQDWAHRDIDTLSPDSYRAFRA</sequence>
<dbReference type="AlphaFoldDB" id="A0A6A8AEX0"/>
<dbReference type="Pfam" id="PF01979">
    <property type="entry name" value="Amidohydro_1"/>
    <property type="match status" value="1"/>
</dbReference>
<dbReference type="InterPro" id="IPR032466">
    <property type="entry name" value="Metal_Hydrolase"/>
</dbReference>
<accession>A0A6A8AEX0</accession>
<reference evidence="3 4" key="1">
    <citation type="submission" date="2019-11" db="EMBL/GenBank/DDBJ databases">
        <title>Genome analysis of Rhizobacterium cereale a novel genus and species isolated from maize roots in North Spain.</title>
        <authorList>
            <person name="Menendez E."/>
            <person name="Flores-Felix J.D."/>
            <person name="Ramirez-Bahena M.-H."/>
            <person name="Igual J.M."/>
            <person name="Garcia-Fraile P."/>
            <person name="Peix A."/>
            <person name="Velazquez E."/>
        </authorList>
    </citation>
    <scope>NUCLEOTIDE SEQUENCE [LARGE SCALE GENOMIC DNA]</scope>
    <source>
        <strain evidence="3 4">RZME27</strain>
    </source>
</reference>
<evidence type="ECO:0000313" key="3">
    <source>
        <dbReference type="EMBL" id="MQY49304.1"/>
    </source>
</evidence>
<dbReference type="InterPro" id="IPR006680">
    <property type="entry name" value="Amidohydro-rel"/>
</dbReference>
<organism evidence="3 4">
    <name type="scientific">Endobacterium cereale</name>
    <dbReference type="NCBI Taxonomy" id="2663029"/>
    <lineage>
        <taxon>Bacteria</taxon>
        <taxon>Pseudomonadati</taxon>
        <taxon>Pseudomonadota</taxon>
        <taxon>Alphaproteobacteria</taxon>
        <taxon>Hyphomicrobiales</taxon>
        <taxon>Rhizobiaceae</taxon>
        <taxon>Endobacterium</taxon>
    </lineage>
</organism>
<name>A0A6A8AEX0_9HYPH</name>
<proteinExistence type="inferred from homology"/>
<dbReference type="Proteomes" id="UP000435138">
    <property type="component" value="Unassembled WGS sequence"/>
</dbReference>
<dbReference type="RefSeq" id="WP_153358899.1">
    <property type="nucleotide sequence ID" value="NZ_JAYKOO010000008.1"/>
</dbReference>
<dbReference type="GO" id="GO:0016810">
    <property type="term" value="F:hydrolase activity, acting on carbon-nitrogen (but not peptide) bonds"/>
    <property type="evidence" value="ECO:0007669"/>
    <property type="project" value="InterPro"/>
</dbReference>
<gene>
    <name evidence="3" type="ORF">GAO09_25025</name>
</gene>
<evidence type="ECO:0000256" key="1">
    <source>
        <dbReference type="ARBA" id="ARBA00006745"/>
    </source>
</evidence>
<dbReference type="SUPFAM" id="SSF51556">
    <property type="entry name" value="Metallo-dependent hydrolases"/>
    <property type="match status" value="1"/>
</dbReference>
<dbReference type="InterPro" id="IPR050287">
    <property type="entry name" value="MTA/SAH_deaminase"/>
</dbReference>
<dbReference type="Gene3D" id="2.30.40.10">
    <property type="entry name" value="Urease, subunit C, domain 1"/>
    <property type="match status" value="1"/>
</dbReference>